<dbReference type="Proteomes" id="UP000289022">
    <property type="component" value="Unassembled WGS sequence"/>
</dbReference>
<comment type="similarity">
    <text evidence="1">Belongs to the peptidase S49 family.</text>
</comment>
<organism evidence="3 5">
    <name type="scientific">Helicobacter pylori</name>
    <name type="common">Campylobacter pylori</name>
    <dbReference type="NCBI Taxonomy" id="210"/>
    <lineage>
        <taxon>Bacteria</taxon>
        <taxon>Pseudomonadati</taxon>
        <taxon>Campylobacterota</taxon>
        <taxon>Epsilonproteobacteria</taxon>
        <taxon>Campylobacterales</taxon>
        <taxon>Helicobacteraceae</taxon>
        <taxon>Helicobacter</taxon>
    </lineage>
</organism>
<dbReference type="PANTHER" id="PTHR42987">
    <property type="entry name" value="PEPTIDASE S49"/>
    <property type="match status" value="1"/>
</dbReference>
<dbReference type="InterPro" id="IPR029045">
    <property type="entry name" value="ClpP/crotonase-like_dom_sf"/>
</dbReference>
<evidence type="ECO:0000313" key="4">
    <source>
        <dbReference type="EMBL" id="RVZ12741.1"/>
    </source>
</evidence>
<gene>
    <name evidence="4" type="ORF">EC518_14725</name>
    <name evidence="3" type="ORF">EC518_14730</name>
</gene>
<reference evidence="3 5" key="1">
    <citation type="submission" date="2018-11" db="EMBL/GenBank/DDBJ databases">
        <title>Genetic determinants and prediction of antibiotic resistance phenotypes in Helicobacter pylori.</title>
        <authorList>
            <person name="Wagner K."/>
        </authorList>
    </citation>
    <scope>NUCLEOTIDE SEQUENCE [LARGE SCALE GENOMIC DNA]</scope>
    <source>
        <strain evidence="3 5">ZH70</strain>
    </source>
</reference>
<feature type="non-terminal residue" evidence="3">
    <location>
        <position position="89"/>
    </location>
</feature>
<dbReference type="Gene3D" id="3.90.226.10">
    <property type="entry name" value="2-enoyl-CoA Hydratase, Chain A, domain 1"/>
    <property type="match status" value="1"/>
</dbReference>
<dbReference type="InterPro" id="IPR002142">
    <property type="entry name" value="Peptidase_S49"/>
</dbReference>
<feature type="non-terminal residue" evidence="3">
    <location>
        <position position="1"/>
    </location>
</feature>
<dbReference type="GO" id="GO:0008233">
    <property type="term" value="F:peptidase activity"/>
    <property type="evidence" value="ECO:0007669"/>
    <property type="project" value="InterPro"/>
</dbReference>
<name>A0A438VQ67_HELPX</name>
<sequence>KEIGTFTRAWKPNEKEFLQNLVNEQYQMFVNDVAKARKLDAKDYKDFAEGKVFSAQNALKLKLIDKISTIKQAQDRLMELSKVKKAYWL</sequence>
<comment type="caution">
    <text evidence="3">The sequence shown here is derived from an EMBL/GenBank/DDBJ whole genome shotgun (WGS) entry which is preliminary data.</text>
</comment>
<evidence type="ECO:0000259" key="2">
    <source>
        <dbReference type="Pfam" id="PF01343"/>
    </source>
</evidence>
<evidence type="ECO:0000313" key="5">
    <source>
        <dbReference type="Proteomes" id="UP000289022"/>
    </source>
</evidence>
<dbReference type="SUPFAM" id="SSF52096">
    <property type="entry name" value="ClpP/crotonase"/>
    <property type="match status" value="1"/>
</dbReference>
<dbReference type="Pfam" id="PF01343">
    <property type="entry name" value="Peptidase_S49"/>
    <property type="match status" value="1"/>
</dbReference>
<dbReference type="EMBL" id="RJGP01001550">
    <property type="protein sequence ID" value="RVZ12741.1"/>
    <property type="molecule type" value="Genomic_DNA"/>
</dbReference>
<dbReference type="GO" id="GO:0006508">
    <property type="term" value="P:proteolysis"/>
    <property type="evidence" value="ECO:0007669"/>
    <property type="project" value="InterPro"/>
</dbReference>
<dbReference type="EMBL" id="RJGP01001551">
    <property type="protein sequence ID" value="RVZ12738.1"/>
    <property type="molecule type" value="Genomic_DNA"/>
</dbReference>
<dbReference type="AlphaFoldDB" id="A0A438VQ67"/>
<feature type="domain" description="Peptidase S49" evidence="2">
    <location>
        <begin position="1"/>
        <end position="84"/>
    </location>
</feature>
<evidence type="ECO:0000313" key="3">
    <source>
        <dbReference type="EMBL" id="RVZ12738.1"/>
    </source>
</evidence>
<dbReference type="PANTHER" id="PTHR42987:SF7">
    <property type="entry name" value="SIGNAL PEPTIDE PEPTIDASE SPPA-RELATED"/>
    <property type="match status" value="1"/>
</dbReference>
<accession>A0A438VQ67</accession>
<proteinExistence type="inferred from homology"/>
<evidence type="ECO:0000256" key="1">
    <source>
        <dbReference type="ARBA" id="ARBA00008683"/>
    </source>
</evidence>
<protein>
    <submittedName>
        <fullName evidence="3">Signal peptide peptidase SppA</fullName>
    </submittedName>
</protein>